<keyword evidence="8 9" id="KW-0472">Membrane</keyword>
<comment type="caution">
    <text evidence="11">The sequence shown here is derived from an EMBL/GenBank/DDBJ whole genome shotgun (WGS) entry which is preliminary data.</text>
</comment>
<evidence type="ECO:0000256" key="8">
    <source>
        <dbReference type="ARBA" id="ARBA00023136"/>
    </source>
</evidence>
<dbReference type="InterPro" id="IPR000515">
    <property type="entry name" value="MetI-like"/>
</dbReference>
<dbReference type="PANTHER" id="PTHR30614:SF0">
    <property type="entry name" value="L-CYSTINE TRANSPORT SYSTEM PERMEASE PROTEIN TCYL"/>
    <property type="match status" value="1"/>
</dbReference>
<feature type="transmembrane region" description="Helical" evidence="9">
    <location>
        <begin position="72"/>
        <end position="93"/>
    </location>
</feature>
<sequence length="237" mass="25471">MAVPEFGQVTQIKGCPLMFPTSSELSEWLPRLLDGLKVSVQVAGLSITLGVLLGMMLALCVMSKSAWIRWSALLVVEIGRGAPALVLLQFIYFGLPNTGLTLGSFAAAVIALAWNTGAYTSEIIRGAIQAVPDGQREASVSLGLSPFQEMRDIILPQALRIALPPLLGFAILIFQGTTLCFTIALPELVSKAYYIGSNTFRYLPAIVAAGGLYVAICLPASFFVAWMERRASRHATH</sequence>
<dbReference type="PANTHER" id="PTHR30614">
    <property type="entry name" value="MEMBRANE COMPONENT OF AMINO ACID ABC TRANSPORTER"/>
    <property type="match status" value="1"/>
</dbReference>
<feature type="transmembrane region" description="Helical" evidence="9">
    <location>
        <begin position="38"/>
        <end position="60"/>
    </location>
</feature>
<dbReference type="GO" id="GO:0022857">
    <property type="term" value="F:transmembrane transporter activity"/>
    <property type="evidence" value="ECO:0007669"/>
    <property type="project" value="InterPro"/>
</dbReference>
<dbReference type="Pfam" id="PF00528">
    <property type="entry name" value="BPD_transp_1"/>
    <property type="match status" value="1"/>
</dbReference>
<evidence type="ECO:0000256" key="2">
    <source>
        <dbReference type="ARBA" id="ARBA00010072"/>
    </source>
</evidence>
<keyword evidence="4" id="KW-1003">Cell membrane</keyword>
<evidence type="ECO:0000313" key="11">
    <source>
        <dbReference type="EMBL" id="MBM2357490.1"/>
    </source>
</evidence>
<dbReference type="InterPro" id="IPR035906">
    <property type="entry name" value="MetI-like_sf"/>
</dbReference>
<reference evidence="11" key="1">
    <citation type="submission" date="2021-01" db="EMBL/GenBank/DDBJ databases">
        <title>Diatom-associated Roseobacters Show Island Model of Population Structure.</title>
        <authorList>
            <person name="Qu L."/>
            <person name="Feng X."/>
            <person name="Chen Y."/>
            <person name="Li L."/>
            <person name="Wang X."/>
            <person name="Hu Z."/>
            <person name="Wang H."/>
            <person name="Luo H."/>
        </authorList>
    </citation>
    <scope>NUCLEOTIDE SEQUENCE</scope>
    <source>
        <strain evidence="11">SM26-45</strain>
    </source>
</reference>
<keyword evidence="3 9" id="KW-0813">Transport</keyword>
<protein>
    <submittedName>
        <fullName evidence="11">Amino acid ABC transporter permease</fullName>
    </submittedName>
</protein>
<dbReference type="InterPro" id="IPR010065">
    <property type="entry name" value="AA_ABC_transptr_permease_3TM"/>
</dbReference>
<evidence type="ECO:0000256" key="7">
    <source>
        <dbReference type="ARBA" id="ARBA00022989"/>
    </source>
</evidence>
<feature type="transmembrane region" description="Helical" evidence="9">
    <location>
        <begin position="99"/>
        <end position="119"/>
    </location>
</feature>
<dbReference type="Proteomes" id="UP000809337">
    <property type="component" value="Unassembled WGS sequence"/>
</dbReference>
<dbReference type="AlphaFoldDB" id="A0A9Q2RUY3"/>
<dbReference type="EMBL" id="JAFBWN010000040">
    <property type="protein sequence ID" value="MBM2357490.1"/>
    <property type="molecule type" value="Genomic_DNA"/>
</dbReference>
<comment type="subcellular location">
    <subcellularLocation>
        <location evidence="1">Cell inner membrane</location>
        <topology evidence="1">Multi-pass membrane protein</topology>
    </subcellularLocation>
    <subcellularLocation>
        <location evidence="9">Cell membrane</location>
        <topology evidence="9">Multi-pass membrane protein</topology>
    </subcellularLocation>
</comment>
<keyword evidence="6" id="KW-0029">Amino-acid transport</keyword>
<dbReference type="GO" id="GO:0043190">
    <property type="term" value="C:ATP-binding cassette (ABC) transporter complex"/>
    <property type="evidence" value="ECO:0007669"/>
    <property type="project" value="InterPro"/>
</dbReference>
<evidence type="ECO:0000256" key="6">
    <source>
        <dbReference type="ARBA" id="ARBA00022970"/>
    </source>
</evidence>
<dbReference type="InterPro" id="IPR043429">
    <property type="entry name" value="ArtM/GltK/GlnP/TcyL/YhdX-like"/>
</dbReference>
<evidence type="ECO:0000256" key="1">
    <source>
        <dbReference type="ARBA" id="ARBA00004429"/>
    </source>
</evidence>
<evidence type="ECO:0000259" key="10">
    <source>
        <dbReference type="PROSITE" id="PS50928"/>
    </source>
</evidence>
<dbReference type="SUPFAM" id="SSF161098">
    <property type="entry name" value="MetI-like"/>
    <property type="match status" value="1"/>
</dbReference>
<feature type="transmembrane region" description="Helical" evidence="9">
    <location>
        <begin position="161"/>
        <end position="185"/>
    </location>
</feature>
<gene>
    <name evidence="11" type="ORF">JQX14_23345</name>
</gene>
<accession>A0A9Q2RUY3</accession>
<evidence type="ECO:0000256" key="4">
    <source>
        <dbReference type="ARBA" id="ARBA00022475"/>
    </source>
</evidence>
<feature type="domain" description="ABC transmembrane type-1" evidence="10">
    <location>
        <begin position="36"/>
        <end position="224"/>
    </location>
</feature>
<name>A0A9Q2RUY3_9RHOB</name>
<proteinExistence type="inferred from homology"/>
<keyword evidence="7 9" id="KW-1133">Transmembrane helix</keyword>
<dbReference type="PROSITE" id="PS50928">
    <property type="entry name" value="ABC_TM1"/>
    <property type="match status" value="1"/>
</dbReference>
<dbReference type="CDD" id="cd06261">
    <property type="entry name" value="TM_PBP2"/>
    <property type="match status" value="1"/>
</dbReference>
<evidence type="ECO:0000256" key="3">
    <source>
        <dbReference type="ARBA" id="ARBA00022448"/>
    </source>
</evidence>
<comment type="similarity">
    <text evidence="2">Belongs to the binding-protein-dependent transport system permease family. HisMQ subfamily.</text>
</comment>
<evidence type="ECO:0000256" key="9">
    <source>
        <dbReference type="RuleBase" id="RU363032"/>
    </source>
</evidence>
<dbReference type="Gene3D" id="1.10.3720.10">
    <property type="entry name" value="MetI-like"/>
    <property type="match status" value="1"/>
</dbReference>
<feature type="transmembrane region" description="Helical" evidence="9">
    <location>
        <begin position="205"/>
        <end position="227"/>
    </location>
</feature>
<evidence type="ECO:0000256" key="5">
    <source>
        <dbReference type="ARBA" id="ARBA00022692"/>
    </source>
</evidence>
<keyword evidence="5 9" id="KW-0812">Transmembrane</keyword>
<dbReference type="NCBIfam" id="TIGR01726">
    <property type="entry name" value="HEQRo_perm_3TM"/>
    <property type="match status" value="1"/>
</dbReference>
<organism evidence="11 12">
    <name type="scientific">Pseudosulfitobacter pseudonitzschiae</name>
    <dbReference type="NCBI Taxonomy" id="1402135"/>
    <lineage>
        <taxon>Bacteria</taxon>
        <taxon>Pseudomonadati</taxon>
        <taxon>Pseudomonadota</taxon>
        <taxon>Alphaproteobacteria</taxon>
        <taxon>Rhodobacterales</taxon>
        <taxon>Roseobacteraceae</taxon>
        <taxon>Pseudosulfitobacter</taxon>
    </lineage>
</organism>
<evidence type="ECO:0000313" key="12">
    <source>
        <dbReference type="Proteomes" id="UP000809337"/>
    </source>
</evidence>
<dbReference type="GO" id="GO:0006865">
    <property type="term" value="P:amino acid transport"/>
    <property type="evidence" value="ECO:0007669"/>
    <property type="project" value="UniProtKB-KW"/>
</dbReference>